<protein>
    <submittedName>
        <fullName evidence="1">Septum formation initiator</fullName>
    </submittedName>
</protein>
<sequence length="101" mass="11845">MKARYRTRRKENRFGVLLAAIVVLLLTFAVSVRSIDLLRQVGDNEARIEELQTQMDKEKQRSAEIDEFVKETQTRKYIEDIARQKLGLVYPGEIIFEKESN</sequence>
<dbReference type="Proteomes" id="UP000182584">
    <property type="component" value="Unassembled WGS sequence"/>
</dbReference>
<gene>
    <name evidence="1" type="ORF">SAMN04487884_11092</name>
</gene>
<dbReference type="eggNOG" id="COG2919">
    <property type="taxonomic scope" value="Bacteria"/>
</dbReference>
<dbReference type="RefSeq" id="WP_022757375.1">
    <property type="nucleotide sequence ID" value="NZ_FOGJ01000010.1"/>
</dbReference>
<proteinExistence type="predicted"/>
<dbReference type="EMBL" id="FOGJ01000010">
    <property type="protein sequence ID" value="SER75609.1"/>
    <property type="molecule type" value="Genomic_DNA"/>
</dbReference>
<dbReference type="OrthoDB" id="1771181at2"/>
<dbReference type="Pfam" id="PF04977">
    <property type="entry name" value="DivIC"/>
    <property type="match status" value="1"/>
</dbReference>
<organism evidence="1 2">
    <name type="scientific">Butyrivibrio fibrisolvens</name>
    <dbReference type="NCBI Taxonomy" id="831"/>
    <lineage>
        <taxon>Bacteria</taxon>
        <taxon>Bacillati</taxon>
        <taxon>Bacillota</taxon>
        <taxon>Clostridia</taxon>
        <taxon>Lachnospirales</taxon>
        <taxon>Lachnospiraceae</taxon>
        <taxon>Butyrivibrio</taxon>
    </lineage>
</organism>
<accession>A0A1H9RUK8</accession>
<evidence type="ECO:0000313" key="2">
    <source>
        <dbReference type="Proteomes" id="UP000182584"/>
    </source>
</evidence>
<reference evidence="1 2" key="1">
    <citation type="submission" date="2016-10" db="EMBL/GenBank/DDBJ databases">
        <authorList>
            <person name="de Groot N.N."/>
        </authorList>
    </citation>
    <scope>NUCLEOTIDE SEQUENCE [LARGE SCALE GENOMIC DNA]</scope>
    <source>
        <strain evidence="1 2">AR40</strain>
    </source>
</reference>
<evidence type="ECO:0000313" key="1">
    <source>
        <dbReference type="EMBL" id="SER75609.1"/>
    </source>
</evidence>
<dbReference type="InterPro" id="IPR007060">
    <property type="entry name" value="FtsL/DivIC"/>
</dbReference>
<dbReference type="AlphaFoldDB" id="A0A1H9RUK8"/>
<name>A0A1H9RUK8_BUTFI</name>